<feature type="compositionally biased region" description="Basic and acidic residues" evidence="1">
    <location>
        <begin position="53"/>
        <end position="70"/>
    </location>
</feature>
<evidence type="ECO:0000313" key="3">
    <source>
        <dbReference type="Proteomes" id="UP000020218"/>
    </source>
</evidence>
<name>A0A011MCT8_9PROT</name>
<dbReference type="Proteomes" id="UP000020218">
    <property type="component" value="Unassembled WGS sequence"/>
</dbReference>
<comment type="caution">
    <text evidence="2">The sequence shown here is derived from an EMBL/GenBank/DDBJ whole genome shotgun (WGS) entry which is preliminary data.</text>
</comment>
<accession>A0A011MCT8</accession>
<feature type="compositionally biased region" description="Low complexity" evidence="1">
    <location>
        <begin position="84"/>
        <end position="95"/>
    </location>
</feature>
<reference evidence="2" key="1">
    <citation type="submission" date="2014-02" db="EMBL/GenBank/DDBJ databases">
        <title>Expanding our view of genomic diversity in Candidatus Accumulibacter clades.</title>
        <authorList>
            <person name="Skennerton C.T."/>
            <person name="Barr J.J."/>
            <person name="Slater F.R."/>
            <person name="Bond P.L."/>
            <person name="Tyson G.W."/>
        </authorList>
    </citation>
    <scope>NUCLEOTIDE SEQUENCE [LARGE SCALE GENOMIC DNA]</scope>
</reference>
<dbReference type="AlphaFoldDB" id="A0A011MCT8"/>
<evidence type="ECO:0000256" key="1">
    <source>
        <dbReference type="SAM" id="MobiDB-lite"/>
    </source>
</evidence>
<protein>
    <submittedName>
        <fullName evidence="2">Uncharacterized protein</fullName>
    </submittedName>
</protein>
<feature type="region of interest" description="Disordered" evidence="1">
    <location>
        <begin position="114"/>
        <end position="170"/>
    </location>
</feature>
<evidence type="ECO:0000313" key="2">
    <source>
        <dbReference type="EMBL" id="EXI67558.1"/>
    </source>
</evidence>
<feature type="region of interest" description="Disordered" evidence="1">
    <location>
        <begin position="51"/>
        <end position="74"/>
    </location>
</feature>
<dbReference type="EMBL" id="JFAX01000009">
    <property type="protein sequence ID" value="EXI67558.1"/>
    <property type="molecule type" value="Genomic_DNA"/>
</dbReference>
<feature type="region of interest" description="Disordered" evidence="1">
    <location>
        <begin position="82"/>
        <end position="101"/>
    </location>
</feature>
<keyword evidence="3" id="KW-1185">Reference proteome</keyword>
<sequence length="205" mass="22742">MQPVARLALVVAVLRAEPEDAGVQRLQLGEVIAEAARLRRAAARTGDRIPAVRQRDARPTGHRIDVEHPAPGHLGQVERGAVGRGQRQFGQAQAREMGRRTVVDRRRQVLRQGKIVHAHRPPPSQTSRPVHRRRDRLTATATAGRESPAPARGSGDDASAPSSNRGRIAHRRRFLPAHRIAIDCRLRLLLAARLGARRARTEWLM</sequence>
<proteinExistence type="predicted"/>
<organism evidence="2 3">
    <name type="scientific">Candidatus Accumulibacter adjunctus</name>
    <dbReference type="NCBI Taxonomy" id="1454001"/>
    <lineage>
        <taxon>Bacteria</taxon>
        <taxon>Pseudomonadati</taxon>
        <taxon>Pseudomonadota</taxon>
        <taxon>Betaproteobacteria</taxon>
        <taxon>Candidatus Accumulibacter</taxon>
    </lineage>
</organism>
<gene>
    <name evidence="2" type="ORF">AW08_01819</name>
</gene>